<reference evidence="2" key="1">
    <citation type="submission" date="2023-08" db="EMBL/GenBank/DDBJ databases">
        <title>Black Yeasts Isolated from many extreme environments.</title>
        <authorList>
            <person name="Coleine C."/>
            <person name="Stajich J.E."/>
            <person name="Selbmann L."/>
        </authorList>
    </citation>
    <scope>NUCLEOTIDE SEQUENCE</scope>
    <source>
        <strain evidence="2">CCFEE 5401</strain>
    </source>
</reference>
<sequence length="247" mass="27949">MDAQMLEGADDWVLVNDVELQSTIPTPNATLAHNIAAPEDGPAPLSLDDLRGIRSRATDERQLLKRECNILVRNLDELVDRLALDDCSASHSRTKRYQENELLPQISTIVRRITTVDATERDVMRLEQHWAEEKADYPADISRRPGNWARYTATPEEQTVLLSEYIMRAGDASIAGERLAEWDVEQQYSPDDDRASIMAEKHRKTLVRDWEEASHDAMILEAKCLSMGLDPSSARYRQDCADMPSGV</sequence>
<proteinExistence type="predicted"/>
<dbReference type="Proteomes" id="UP001310890">
    <property type="component" value="Unassembled WGS sequence"/>
</dbReference>
<protein>
    <submittedName>
        <fullName evidence="2">Uncharacterized protein</fullName>
    </submittedName>
</protein>
<gene>
    <name evidence="2" type="ORF">LTR62_008277</name>
</gene>
<accession>A0AAN7TL04</accession>
<name>A0AAN7TL04_9PEZI</name>
<evidence type="ECO:0000256" key="1">
    <source>
        <dbReference type="SAM" id="Coils"/>
    </source>
</evidence>
<feature type="coiled-coil region" evidence="1">
    <location>
        <begin position="47"/>
        <end position="81"/>
    </location>
</feature>
<dbReference type="EMBL" id="JAVRRL010000085">
    <property type="protein sequence ID" value="KAK5108459.1"/>
    <property type="molecule type" value="Genomic_DNA"/>
</dbReference>
<evidence type="ECO:0000313" key="3">
    <source>
        <dbReference type="Proteomes" id="UP001310890"/>
    </source>
</evidence>
<dbReference type="AlphaFoldDB" id="A0AAN7TL04"/>
<evidence type="ECO:0000313" key="2">
    <source>
        <dbReference type="EMBL" id="KAK5108459.1"/>
    </source>
</evidence>
<organism evidence="2 3">
    <name type="scientific">Meristemomyces frigidus</name>
    <dbReference type="NCBI Taxonomy" id="1508187"/>
    <lineage>
        <taxon>Eukaryota</taxon>
        <taxon>Fungi</taxon>
        <taxon>Dikarya</taxon>
        <taxon>Ascomycota</taxon>
        <taxon>Pezizomycotina</taxon>
        <taxon>Dothideomycetes</taxon>
        <taxon>Dothideomycetidae</taxon>
        <taxon>Mycosphaerellales</taxon>
        <taxon>Teratosphaeriaceae</taxon>
        <taxon>Meristemomyces</taxon>
    </lineage>
</organism>
<keyword evidence="1" id="KW-0175">Coiled coil</keyword>
<comment type="caution">
    <text evidence="2">The sequence shown here is derived from an EMBL/GenBank/DDBJ whole genome shotgun (WGS) entry which is preliminary data.</text>
</comment>